<keyword evidence="4" id="KW-0067">ATP-binding</keyword>
<evidence type="ECO:0000256" key="6">
    <source>
        <dbReference type="ARBA" id="ARBA00023125"/>
    </source>
</evidence>
<gene>
    <name evidence="9" type="ORF">S03H2_54018</name>
</gene>
<comment type="similarity">
    <text evidence="2">Belongs to the type II topoisomerase GyrB family.</text>
</comment>
<dbReference type="InterPro" id="IPR013759">
    <property type="entry name" value="Topo_IIA_B_C"/>
</dbReference>
<evidence type="ECO:0000256" key="1">
    <source>
        <dbReference type="ARBA" id="ARBA00000185"/>
    </source>
</evidence>
<dbReference type="PANTHER" id="PTHR45866">
    <property type="entry name" value="DNA GYRASE/TOPOISOMERASE SUBUNIT B"/>
    <property type="match status" value="1"/>
</dbReference>
<evidence type="ECO:0000256" key="7">
    <source>
        <dbReference type="ARBA" id="ARBA00023235"/>
    </source>
</evidence>
<dbReference type="GO" id="GO:0005524">
    <property type="term" value="F:ATP binding"/>
    <property type="evidence" value="ECO:0007669"/>
    <property type="project" value="UniProtKB-KW"/>
</dbReference>
<dbReference type="PANTHER" id="PTHR45866:SF1">
    <property type="entry name" value="DNA GYRASE SUBUNIT B, MITOCHONDRIAL"/>
    <property type="match status" value="1"/>
</dbReference>
<dbReference type="PROSITE" id="PS50880">
    <property type="entry name" value="TOPRIM"/>
    <property type="match status" value="1"/>
</dbReference>
<comment type="catalytic activity">
    <reaction evidence="1">
        <text>ATP-dependent breakage, passage and rejoining of double-stranded DNA.</text>
        <dbReference type="EC" id="5.6.2.2"/>
    </reaction>
</comment>
<evidence type="ECO:0000313" key="9">
    <source>
        <dbReference type="EMBL" id="GAH63491.1"/>
    </source>
</evidence>
<sequence length="256" mass="29423">SALGCGIGNDEFNLAKLRYGKVIIMTDADVDGSHIRTLLLTFFFRHMKPLILHGHIFIAQPPLYLVSRKRHKEYVLDERQMRKTLVTLGLDGTRLEVRETSARLPEVINDFRGAKLEHLVDLLDQLTDKIHILERRGLDFAETMEHRCDGRLPTHWLIVNGQNVFCHAAKEYEEILARYADELDENNGNGNGHPSAARTVQKRVELHEVRDIEKLFENLKGRGLSIEDYLTQREESVTGEKEPAKYVLMNNGEQIE</sequence>
<reference evidence="9" key="1">
    <citation type="journal article" date="2014" name="Front. Microbiol.">
        <title>High frequency of phylogenetically diverse reductive dehalogenase-homologous genes in deep subseafloor sedimentary metagenomes.</title>
        <authorList>
            <person name="Kawai M."/>
            <person name="Futagami T."/>
            <person name="Toyoda A."/>
            <person name="Takaki Y."/>
            <person name="Nishi S."/>
            <person name="Hori S."/>
            <person name="Arai W."/>
            <person name="Tsubouchi T."/>
            <person name="Morono Y."/>
            <person name="Uchiyama I."/>
            <person name="Ito T."/>
            <person name="Fujiyama A."/>
            <person name="Inagaki F."/>
            <person name="Takami H."/>
        </authorList>
    </citation>
    <scope>NUCLEOTIDE SEQUENCE</scope>
    <source>
        <strain evidence="9">Expedition CK06-06</strain>
    </source>
</reference>
<dbReference type="GO" id="GO:0006265">
    <property type="term" value="P:DNA topological change"/>
    <property type="evidence" value="ECO:0007669"/>
    <property type="project" value="InterPro"/>
</dbReference>
<dbReference type="InterPro" id="IPR006171">
    <property type="entry name" value="TOPRIM_dom"/>
</dbReference>
<feature type="non-terminal residue" evidence="9">
    <location>
        <position position="256"/>
    </location>
</feature>
<accession>X1H025</accession>
<keyword evidence="3" id="KW-0547">Nucleotide-binding</keyword>
<keyword evidence="5" id="KW-0799">Topoisomerase</keyword>
<dbReference type="GO" id="GO:0003918">
    <property type="term" value="F:DNA topoisomerase type II (double strand cut, ATP-hydrolyzing) activity"/>
    <property type="evidence" value="ECO:0007669"/>
    <property type="project" value="UniProtKB-EC"/>
</dbReference>
<dbReference type="InterPro" id="IPR013760">
    <property type="entry name" value="Topo_IIA-like_dom_sf"/>
</dbReference>
<dbReference type="Gene3D" id="3.40.50.670">
    <property type="match status" value="1"/>
</dbReference>
<keyword evidence="7" id="KW-0413">Isomerase</keyword>
<dbReference type="AlphaFoldDB" id="X1H025"/>
<evidence type="ECO:0000256" key="4">
    <source>
        <dbReference type="ARBA" id="ARBA00022840"/>
    </source>
</evidence>
<dbReference type="SUPFAM" id="SSF56719">
    <property type="entry name" value="Type II DNA topoisomerase"/>
    <property type="match status" value="1"/>
</dbReference>
<dbReference type="GO" id="GO:0003677">
    <property type="term" value="F:DNA binding"/>
    <property type="evidence" value="ECO:0007669"/>
    <property type="project" value="UniProtKB-KW"/>
</dbReference>
<proteinExistence type="inferred from homology"/>
<evidence type="ECO:0000259" key="8">
    <source>
        <dbReference type="PROSITE" id="PS50880"/>
    </source>
</evidence>
<feature type="non-terminal residue" evidence="9">
    <location>
        <position position="1"/>
    </location>
</feature>
<dbReference type="PRINTS" id="PR00418">
    <property type="entry name" value="TPI2FAMILY"/>
</dbReference>
<dbReference type="EMBL" id="BARU01034408">
    <property type="protein sequence ID" value="GAH63491.1"/>
    <property type="molecule type" value="Genomic_DNA"/>
</dbReference>
<evidence type="ECO:0000256" key="3">
    <source>
        <dbReference type="ARBA" id="ARBA00022741"/>
    </source>
</evidence>
<protein>
    <recommendedName>
        <fullName evidence="8">Toprim domain-containing protein</fullName>
    </recommendedName>
</protein>
<evidence type="ECO:0000256" key="2">
    <source>
        <dbReference type="ARBA" id="ARBA00010708"/>
    </source>
</evidence>
<feature type="domain" description="Toprim" evidence="8">
    <location>
        <begin position="1"/>
        <end position="62"/>
    </location>
</feature>
<evidence type="ECO:0000256" key="5">
    <source>
        <dbReference type="ARBA" id="ARBA00023029"/>
    </source>
</evidence>
<comment type="caution">
    <text evidence="9">The sequence shown here is derived from an EMBL/GenBank/DDBJ whole genome shotgun (WGS) entry which is preliminary data.</text>
</comment>
<keyword evidence="6" id="KW-0238">DNA-binding</keyword>
<name>X1H025_9ZZZZ</name>
<organism evidence="9">
    <name type="scientific">marine sediment metagenome</name>
    <dbReference type="NCBI Taxonomy" id="412755"/>
    <lineage>
        <taxon>unclassified sequences</taxon>
        <taxon>metagenomes</taxon>
        <taxon>ecological metagenomes</taxon>
    </lineage>
</organism>
<dbReference type="Pfam" id="PF01751">
    <property type="entry name" value="Toprim"/>
    <property type="match status" value="1"/>
</dbReference>